<dbReference type="AlphaFoldDB" id="D8SZK8"/>
<name>D8SZK8_SELML</name>
<feature type="region of interest" description="Disordered" evidence="1">
    <location>
        <begin position="29"/>
        <end position="57"/>
    </location>
</feature>
<dbReference type="KEGG" id="smo:SELMODRAFT_427320"/>
<evidence type="ECO:0000313" key="2">
    <source>
        <dbReference type="EMBL" id="EFJ10162.1"/>
    </source>
</evidence>
<feature type="compositionally biased region" description="Basic and acidic residues" evidence="1">
    <location>
        <begin position="92"/>
        <end position="102"/>
    </location>
</feature>
<dbReference type="Gramene" id="EFJ10162">
    <property type="protein sequence ID" value="EFJ10162"/>
    <property type="gene ID" value="SELMODRAFT_427320"/>
</dbReference>
<evidence type="ECO:0000313" key="3">
    <source>
        <dbReference type="Proteomes" id="UP000001514"/>
    </source>
</evidence>
<feature type="region of interest" description="Disordered" evidence="1">
    <location>
        <begin position="92"/>
        <end position="112"/>
    </location>
</feature>
<dbReference type="HOGENOM" id="CLU_1241920_0_0_1"/>
<dbReference type="Proteomes" id="UP000001514">
    <property type="component" value="Unassembled WGS sequence"/>
</dbReference>
<reference evidence="2 3" key="1">
    <citation type="journal article" date="2011" name="Science">
        <title>The Selaginella genome identifies genetic changes associated with the evolution of vascular plants.</title>
        <authorList>
            <person name="Banks J.A."/>
            <person name="Nishiyama T."/>
            <person name="Hasebe M."/>
            <person name="Bowman J.L."/>
            <person name="Gribskov M."/>
            <person name="dePamphilis C."/>
            <person name="Albert V.A."/>
            <person name="Aono N."/>
            <person name="Aoyama T."/>
            <person name="Ambrose B.A."/>
            <person name="Ashton N.W."/>
            <person name="Axtell M.J."/>
            <person name="Barker E."/>
            <person name="Barker M.S."/>
            <person name="Bennetzen J.L."/>
            <person name="Bonawitz N.D."/>
            <person name="Chapple C."/>
            <person name="Cheng C."/>
            <person name="Correa L.G."/>
            <person name="Dacre M."/>
            <person name="DeBarry J."/>
            <person name="Dreyer I."/>
            <person name="Elias M."/>
            <person name="Engstrom E.M."/>
            <person name="Estelle M."/>
            <person name="Feng L."/>
            <person name="Finet C."/>
            <person name="Floyd S.K."/>
            <person name="Frommer W.B."/>
            <person name="Fujita T."/>
            <person name="Gramzow L."/>
            <person name="Gutensohn M."/>
            <person name="Harholt J."/>
            <person name="Hattori M."/>
            <person name="Heyl A."/>
            <person name="Hirai T."/>
            <person name="Hiwatashi Y."/>
            <person name="Ishikawa M."/>
            <person name="Iwata M."/>
            <person name="Karol K.G."/>
            <person name="Koehler B."/>
            <person name="Kolukisaoglu U."/>
            <person name="Kubo M."/>
            <person name="Kurata T."/>
            <person name="Lalonde S."/>
            <person name="Li K."/>
            <person name="Li Y."/>
            <person name="Litt A."/>
            <person name="Lyons E."/>
            <person name="Manning G."/>
            <person name="Maruyama T."/>
            <person name="Michael T.P."/>
            <person name="Mikami K."/>
            <person name="Miyazaki S."/>
            <person name="Morinaga S."/>
            <person name="Murata T."/>
            <person name="Mueller-Roeber B."/>
            <person name="Nelson D.R."/>
            <person name="Obara M."/>
            <person name="Oguri Y."/>
            <person name="Olmstead R.G."/>
            <person name="Onodera N."/>
            <person name="Petersen B.L."/>
            <person name="Pils B."/>
            <person name="Prigge M."/>
            <person name="Rensing S.A."/>
            <person name="Riano-Pachon D.M."/>
            <person name="Roberts A.W."/>
            <person name="Sato Y."/>
            <person name="Scheller H.V."/>
            <person name="Schulz B."/>
            <person name="Schulz C."/>
            <person name="Shakirov E.V."/>
            <person name="Shibagaki N."/>
            <person name="Shinohara N."/>
            <person name="Shippen D.E."/>
            <person name="Soerensen I."/>
            <person name="Sotooka R."/>
            <person name="Sugimoto N."/>
            <person name="Sugita M."/>
            <person name="Sumikawa N."/>
            <person name="Tanurdzic M."/>
            <person name="Theissen G."/>
            <person name="Ulvskov P."/>
            <person name="Wakazuki S."/>
            <person name="Weng J.K."/>
            <person name="Willats W.W."/>
            <person name="Wipf D."/>
            <person name="Wolf P.G."/>
            <person name="Yang L."/>
            <person name="Zimmer A.D."/>
            <person name="Zhu Q."/>
            <person name="Mitros T."/>
            <person name="Hellsten U."/>
            <person name="Loque D."/>
            <person name="Otillar R."/>
            <person name="Salamov A."/>
            <person name="Schmutz J."/>
            <person name="Shapiro H."/>
            <person name="Lindquist E."/>
            <person name="Lucas S."/>
            <person name="Rokhsar D."/>
            <person name="Grigoriev I.V."/>
        </authorList>
    </citation>
    <scope>NUCLEOTIDE SEQUENCE [LARGE SCALE GENOMIC DNA]</scope>
</reference>
<dbReference type="EMBL" id="GL377655">
    <property type="protein sequence ID" value="EFJ10162.1"/>
    <property type="molecule type" value="Genomic_DNA"/>
</dbReference>
<gene>
    <name evidence="2" type="ORF">SELMODRAFT_427320</name>
</gene>
<keyword evidence="3" id="KW-1185">Reference proteome</keyword>
<organism evidence="3">
    <name type="scientific">Selaginella moellendorffii</name>
    <name type="common">Spikemoss</name>
    <dbReference type="NCBI Taxonomy" id="88036"/>
    <lineage>
        <taxon>Eukaryota</taxon>
        <taxon>Viridiplantae</taxon>
        <taxon>Streptophyta</taxon>
        <taxon>Embryophyta</taxon>
        <taxon>Tracheophyta</taxon>
        <taxon>Lycopodiopsida</taxon>
        <taxon>Selaginellales</taxon>
        <taxon>Selaginellaceae</taxon>
        <taxon>Selaginella</taxon>
    </lineage>
</organism>
<sequence length="223" mass="24704">MENGIPDRAKLLFDRMPQLPTSIAAAYAQDGHVDGDPPPNAHKGLDIRENGGRPQDPAANVEMERFHLERDPLRLCGRYPLSWALRRAQLEPRSRGHCERNRASNSSRTSPAGCCQTIASCVMEAYAQTEQDIHLFHEATLDGGVRIDPVSFITILSACSHLGKIQIARDQWSPMIARTKTLGSSQRAMSGDHRARERHFPVDLVRAAGRPRLFSSIECATAT</sequence>
<evidence type="ECO:0000256" key="1">
    <source>
        <dbReference type="SAM" id="MobiDB-lite"/>
    </source>
</evidence>
<protein>
    <submittedName>
        <fullName evidence="2">Uncharacterized protein</fullName>
    </submittedName>
</protein>
<proteinExistence type="predicted"/>
<accession>D8SZK8</accession>
<dbReference type="InParanoid" id="D8SZK8"/>